<organism evidence="1 2">
    <name type="scientific">Virgisporangium aurantiacum</name>
    <dbReference type="NCBI Taxonomy" id="175570"/>
    <lineage>
        <taxon>Bacteria</taxon>
        <taxon>Bacillati</taxon>
        <taxon>Actinomycetota</taxon>
        <taxon>Actinomycetes</taxon>
        <taxon>Micromonosporales</taxon>
        <taxon>Micromonosporaceae</taxon>
        <taxon>Virgisporangium</taxon>
    </lineage>
</organism>
<gene>
    <name evidence="1" type="ORF">Vau01_064680</name>
</gene>
<comment type="caution">
    <text evidence="1">The sequence shown here is derived from an EMBL/GenBank/DDBJ whole genome shotgun (WGS) entry which is preliminary data.</text>
</comment>
<reference evidence="1" key="1">
    <citation type="submission" date="2021-01" db="EMBL/GenBank/DDBJ databases">
        <title>Whole genome shotgun sequence of Virgisporangium aurantiacum NBRC 16421.</title>
        <authorList>
            <person name="Komaki H."/>
            <person name="Tamura T."/>
        </authorList>
    </citation>
    <scope>NUCLEOTIDE SEQUENCE</scope>
    <source>
        <strain evidence="1">NBRC 16421</strain>
    </source>
</reference>
<protein>
    <submittedName>
        <fullName evidence="1">Uncharacterized protein</fullName>
    </submittedName>
</protein>
<proteinExistence type="predicted"/>
<keyword evidence="2" id="KW-1185">Reference proteome</keyword>
<evidence type="ECO:0000313" key="1">
    <source>
        <dbReference type="EMBL" id="GIJ58952.1"/>
    </source>
</evidence>
<dbReference type="RefSeq" id="WP_204000492.1">
    <property type="nucleotide sequence ID" value="NZ_BOPG01000044.1"/>
</dbReference>
<dbReference type="Proteomes" id="UP000612585">
    <property type="component" value="Unassembled WGS sequence"/>
</dbReference>
<evidence type="ECO:0000313" key="2">
    <source>
        <dbReference type="Proteomes" id="UP000612585"/>
    </source>
</evidence>
<dbReference type="EMBL" id="BOPG01000044">
    <property type="protein sequence ID" value="GIJ58952.1"/>
    <property type="molecule type" value="Genomic_DNA"/>
</dbReference>
<sequence>MNVIEFGGNAKLIANRNPRNDARTPPMTCADADVEILSAIVHNDHICARSRSPFDVNIVFASGKTG</sequence>
<name>A0A8J3Z8E3_9ACTN</name>
<accession>A0A8J3Z8E3</accession>
<dbReference type="AlphaFoldDB" id="A0A8J3Z8E3"/>